<dbReference type="AlphaFoldDB" id="A0A814NBV5"/>
<organism evidence="1 2">
    <name type="scientific">Brachionus calyciflorus</name>
    <dbReference type="NCBI Taxonomy" id="104777"/>
    <lineage>
        <taxon>Eukaryota</taxon>
        <taxon>Metazoa</taxon>
        <taxon>Spiralia</taxon>
        <taxon>Gnathifera</taxon>
        <taxon>Rotifera</taxon>
        <taxon>Eurotatoria</taxon>
        <taxon>Monogononta</taxon>
        <taxon>Pseudotrocha</taxon>
        <taxon>Ploima</taxon>
        <taxon>Brachionidae</taxon>
        <taxon>Brachionus</taxon>
    </lineage>
</organism>
<protein>
    <submittedName>
        <fullName evidence="1">Uncharacterized protein</fullName>
    </submittedName>
</protein>
<accession>A0A814NBV5</accession>
<name>A0A814NBV5_9BILA</name>
<comment type="caution">
    <text evidence="1">The sequence shown here is derived from an EMBL/GenBank/DDBJ whole genome shotgun (WGS) entry which is preliminary data.</text>
</comment>
<keyword evidence="2" id="KW-1185">Reference proteome</keyword>
<evidence type="ECO:0000313" key="2">
    <source>
        <dbReference type="Proteomes" id="UP000663879"/>
    </source>
</evidence>
<evidence type="ECO:0000313" key="1">
    <source>
        <dbReference type="EMBL" id="CAF1090662.1"/>
    </source>
</evidence>
<sequence>MQHRCSNCIFWICRCQICEEGKISKKIQLCINCFMNNIQRKKFVKIIDEEVSKLTKIESYKQLISNERLLKIYALLDANNVEIRELSKKTIEEVHFMELFFGVNRGENPIPVNYSDDIPGNQQANFFYTDSSFLFNLQQ</sequence>
<proteinExistence type="predicted"/>
<gene>
    <name evidence="1" type="ORF">OXX778_LOCUS20654</name>
</gene>
<dbReference type="EMBL" id="CAJNOC010007028">
    <property type="protein sequence ID" value="CAF1090662.1"/>
    <property type="molecule type" value="Genomic_DNA"/>
</dbReference>
<reference evidence="1" key="1">
    <citation type="submission" date="2021-02" db="EMBL/GenBank/DDBJ databases">
        <authorList>
            <person name="Nowell W R."/>
        </authorList>
    </citation>
    <scope>NUCLEOTIDE SEQUENCE</scope>
    <source>
        <strain evidence="1">Ploen Becks lab</strain>
    </source>
</reference>
<dbReference type="Proteomes" id="UP000663879">
    <property type="component" value="Unassembled WGS sequence"/>
</dbReference>